<feature type="domain" description="6-hydroxymethylpterin diphosphokinase MptE-like" evidence="1">
    <location>
        <begin position="212"/>
        <end position="381"/>
    </location>
</feature>
<dbReference type="RefSeq" id="WP_264842366.1">
    <property type="nucleotide sequence ID" value="NZ_AP025628.1"/>
</dbReference>
<keyword evidence="3" id="KW-1185">Reference proteome</keyword>
<evidence type="ECO:0000313" key="2">
    <source>
        <dbReference type="EMBL" id="BDG61738.1"/>
    </source>
</evidence>
<proteinExistence type="predicted"/>
<protein>
    <recommendedName>
        <fullName evidence="1">6-hydroxymethylpterin diphosphokinase MptE-like domain-containing protein</fullName>
    </recommendedName>
</protein>
<dbReference type="Proteomes" id="UP001163687">
    <property type="component" value="Chromosome"/>
</dbReference>
<dbReference type="PANTHER" id="PTHR41786">
    <property type="entry name" value="MOTILITY ACCESSORY FACTOR MAF"/>
    <property type="match status" value="1"/>
</dbReference>
<dbReference type="AlphaFoldDB" id="A0AA35CNM3"/>
<accession>A0AA35CNM3</accession>
<name>A0AA35CNM3_9FIRM</name>
<dbReference type="InterPro" id="IPR002826">
    <property type="entry name" value="MptE-like"/>
</dbReference>
<gene>
    <name evidence="2" type="ORF">caldi_28280</name>
</gene>
<dbReference type="PANTHER" id="PTHR41786:SF1">
    <property type="entry name" value="6-HYDROXYMETHYLPTERIN DIPHOSPHOKINASE MPTE-LIKE DOMAIN-CONTAINING PROTEIN"/>
    <property type="match status" value="1"/>
</dbReference>
<dbReference type="Pfam" id="PF01973">
    <property type="entry name" value="MptE-like"/>
    <property type="match status" value="1"/>
</dbReference>
<organism evidence="2 3">
    <name type="scientific">Caldinitratiruptor microaerophilus</name>
    <dbReference type="NCBI Taxonomy" id="671077"/>
    <lineage>
        <taxon>Bacteria</taxon>
        <taxon>Bacillati</taxon>
        <taxon>Bacillota</taxon>
        <taxon>Clostridia</taxon>
        <taxon>Eubacteriales</taxon>
        <taxon>Symbiobacteriaceae</taxon>
        <taxon>Caldinitratiruptor</taxon>
    </lineage>
</organism>
<evidence type="ECO:0000259" key="1">
    <source>
        <dbReference type="Pfam" id="PF01973"/>
    </source>
</evidence>
<dbReference type="EMBL" id="AP025628">
    <property type="protein sequence ID" value="BDG61738.1"/>
    <property type="molecule type" value="Genomic_DNA"/>
</dbReference>
<dbReference type="KEGG" id="cmic:caldi_28280"/>
<sequence>MSPWEEWYRANVDRLAQEAPAVWERIAPLLDGARPDGRLELLLARSGQLTGRIGVAGRPVYLHSSVDPSLEAARWAAEQGIVPEGCTVLLGLGLGYPAQALRARMTTGQLVILEPSPEVLWGALHNPALADLLADPAVHLLAGPWTQHTAARLWQLLFPFPQGKIRVVDFPARWRGDPDGFSRLAQAVVHTVTSQIVNANTLRLFAARWTGNFFANLPVALNHPPASRLFGQFHGVPAVVVAAGPSLSKNVEALRAVRDNVLIVAVGTALKPLLRAGVRPHLVITVDGAEANDAHFRDADADGAWLLYDMTCFPSIPARWSGGAFVLGSSGNLASWANNILGELATPYASGPSVSNCALDVVTRMGCDPVLYVGLDLAYTDGRSHARGTVYESITLDEIRRTRRLVEVEGWDGQPVWTDTSLLAMLTWFERRLATGGPHPLVIDATEGGARKPGMIAMPLRAALEQYARKAVNPEERLRELAATWQPRGADDVRPLLRAMEEAERALKRLVRQALVGSRLSARLEGAVTSDGEAEVPSVLRRLDRVDRGIRALSNVHGILALAFQPVAEFLSNADIKPEEEGWEVQTARKSRVLYEGLAACARDLARWMEESRLAIADRLAAG</sequence>
<reference evidence="2" key="1">
    <citation type="submission" date="2022-03" db="EMBL/GenBank/DDBJ databases">
        <title>Complete genome sequence of Caldinitratiruptor microaerophilus.</title>
        <authorList>
            <person name="Mukaiyama R."/>
            <person name="Nishiyama T."/>
            <person name="Ueda K."/>
        </authorList>
    </citation>
    <scope>NUCLEOTIDE SEQUENCE</scope>
    <source>
        <strain evidence="2">JCM 16183</strain>
    </source>
</reference>
<evidence type="ECO:0000313" key="3">
    <source>
        <dbReference type="Proteomes" id="UP001163687"/>
    </source>
</evidence>